<dbReference type="RefSeq" id="WP_229673376.1">
    <property type="nucleotide sequence ID" value="NZ_BMJV01000010.1"/>
</dbReference>
<evidence type="ECO:0000313" key="11">
    <source>
        <dbReference type="Proteomes" id="UP000617145"/>
    </source>
</evidence>
<keyword evidence="7 8" id="KW-0408">Iron</keyword>
<dbReference type="GO" id="GO:0020037">
    <property type="term" value="F:heme binding"/>
    <property type="evidence" value="ECO:0007669"/>
    <property type="project" value="InterPro"/>
</dbReference>
<keyword evidence="3 8" id="KW-0349">Heme</keyword>
<dbReference type="Pfam" id="PF00034">
    <property type="entry name" value="Cytochrom_C"/>
    <property type="match status" value="2"/>
</dbReference>
<evidence type="ECO:0000256" key="5">
    <source>
        <dbReference type="ARBA" id="ARBA00022723"/>
    </source>
</evidence>
<organism evidence="10 11">
    <name type="scientific">Salipiger pallidus</name>
    <dbReference type="NCBI Taxonomy" id="1775170"/>
    <lineage>
        <taxon>Bacteria</taxon>
        <taxon>Pseudomonadati</taxon>
        <taxon>Pseudomonadota</taxon>
        <taxon>Alphaproteobacteria</taxon>
        <taxon>Rhodobacterales</taxon>
        <taxon>Roseobacteraceae</taxon>
        <taxon>Salipiger</taxon>
    </lineage>
</organism>
<sequence length="374" mass="40651">MTRWKRMTGWKLWAGGALAALVIGGNAFYWLGVYNIAASKPHLPGVGVVLHQYLRNVVTTRGWGVEVPEHVNLDDEGLIRLGAGHFATGCMTCHGAPGIPRNPVVQGMQPAPPMLSGDYDAPEYWWIARHGFKYTGMPSWPGEGRDDEPWALAAFLSRYETFDRAAFEDAAFGGAYNSAGVRFGGLPGAIAPDQGCARCHGEDGQGRDGTAPRLAGQSAEWLRAVLEAYAEGHRESGFMEPLAAPLSEDTRIGIAARYSQMEPLWQGTPLPMGNAERGAELAQRGDEHADLASCASCHEGGGDDGLAPRRDDTPRIAGQDGYWIYNWLKMYRDGPVPTTPRAHLMEAAAKPLTDEDIADIAAYYARLRPMIETR</sequence>
<evidence type="ECO:0000313" key="10">
    <source>
        <dbReference type="EMBL" id="GGG84887.1"/>
    </source>
</evidence>
<reference evidence="10" key="1">
    <citation type="journal article" date="2014" name="Int. J. Syst. Evol. Microbiol.">
        <title>Complete genome sequence of Corynebacterium casei LMG S-19264T (=DSM 44701T), isolated from a smear-ripened cheese.</title>
        <authorList>
            <consortium name="US DOE Joint Genome Institute (JGI-PGF)"/>
            <person name="Walter F."/>
            <person name="Albersmeier A."/>
            <person name="Kalinowski J."/>
            <person name="Ruckert C."/>
        </authorList>
    </citation>
    <scope>NUCLEOTIDE SEQUENCE</scope>
    <source>
        <strain evidence="10">CGMCC 1.15762</strain>
    </source>
</reference>
<dbReference type="Gene3D" id="1.10.760.10">
    <property type="entry name" value="Cytochrome c-like domain"/>
    <property type="match status" value="3"/>
</dbReference>
<comment type="cofactor">
    <cofactor evidence="1">
        <name>heme c</name>
        <dbReference type="ChEBI" id="CHEBI:61717"/>
    </cofactor>
</comment>
<dbReference type="PRINTS" id="PR00605">
    <property type="entry name" value="CYTCHROMECIC"/>
</dbReference>
<keyword evidence="4" id="KW-0679">Respiratory chain</keyword>
<feature type="domain" description="Cytochrome c" evidence="9">
    <location>
        <begin position="77"/>
        <end position="160"/>
    </location>
</feature>
<dbReference type="PROSITE" id="PS51007">
    <property type="entry name" value="CYTC"/>
    <property type="match status" value="3"/>
</dbReference>
<dbReference type="GO" id="GO:0005506">
    <property type="term" value="F:iron ion binding"/>
    <property type="evidence" value="ECO:0007669"/>
    <property type="project" value="InterPro"/>
</dbReference>
<evidence type="ECO:0000256" key="3">
    <source>
        <dbReference type="ARBA" id="ARBA00022617"/>
    </source>
</evidence>
<name>A0A8J2ZMU2_9RHOB</name>
<gene>
    <name evidence="10" type="primary">cycA</name>
    <name evidence="10" type="ORF">GCM10011415_38800</name>
</gene>
<dbReference type="InterPro" id="IPR036909">
    <property type="entry name" value="Cyt_c-like_dom_sf"/>
</dbReference>
<evidence type="ECO:0000259" key="9">
    <source>
        <dbReference type="PROSITE" id="PS51007"/>
    </source>
</evidence>
<dbReference type="InterPro" id="IPR050597">
    <property type="entry name" value="Cytochrome_c_Oxidase_Subunit"/>
</dbReference>
<feature type="domain" description="Cytochrome c" evidence="9">
    <location>
        <begin position="168"/>
        <end position="262"/>
    </location>
</feature>
<protein>
    <submittedName>
        <fullName evidence="10">Cytochrome c</fullName>
    </submittedName>
</protein>
<evidence type="ECO:0000256" key="4">
    <source>
        <dbReference type="ARBA" id="ARBA00022660"/>
    </source>
</evidence>
<keyword evidence="6" id="KW-0249">Electron transport</keyword>
<dbReference type="EMBL" id="BMJV01000010">
    <property type="protein sequence ID" value="GGG84887.1"/>
    <property type="molecule type" value="Genomic_DNA"/>
</dbReference>
<evidence type="ECO:0000256" key="6">
    <source>
        <dbReference type="ARBA" id="ARBA00022982"/>
    </source>
</evidence>
<evidence type="ECO:0000256" key="7">
    <source>
        <dbReference type="ARBA" id="ARBA00023004"/>
    </source>
</evidence>
<dbReference type="AlphaFoldDB" id="A0A8J2ZMU2"/>
<accession>A0A8J2ZMU2</accession>
<dbReference type="GO" id="GO:0009055">
    <property type="term" value="F:electron transfer activity"/>
    <property type="evidence" value="ECO:0007669"/>
    <property type="project" value="InterPro"/>
</dbReference>
<keyword evidence="5 8" id="KW-0479">Metal-binding</keyword>
<evidence type="ECO:0000256" key="2">
    <source>
        <dbReference type="ARBA" id="ARBA00022448"/>
    </source>
</evidence>
<proteinExistence type="predicted"/>
<dbReference type="Proteomes" id="UP000617145">
    <property type="component" value="Unassembled WGS sequence"/>
</dbReference>
<keyword evidence="2" id="KW-0813">Transport</keyword>
<evidence type="ECO:0000256" key="8">
    <source>
        <dbReference type="PROSITE-ProRule" id="PRU00433"/>
    </source>
</evidence>
<evidence type="ECO:0000256" key="1">
    <source>
        <dbReference type="ARBA" id="ARBA00001926"/>
    </source>
</evidence>
<feature type="domain" description="Cytochrome c" evidence="9">
    <location>
        <begin position="273"/>
        <end position="368"/>
    </location>
</feature>
<dbReference type="Pfam" id="PF13442">
    <property type="entry name" value="Cytochrome_CBB3"/>
    <property type="match status" value="1"/>
</dbReference>
<dbReference type="InterPro" id="IPR008168">
    <property type="entry name" value="Cyt_C_IC"/>
</dbReference>
<dbReference type="PANTHER" id="PTHR33751:SF9">
    <property type="entry name" value="CYTOCHROME C4"/>
    <property type="match status" value="1"/>
</dbReference>
<dbReference type="InterPro" id="IPR009056">
    <property type="entry name" value="Cyt_c-like_dom"/>
</dbReference>
<reference evidence="10" key="2">
    <citation type="submission" date="2020-09" db="EMBL/GenBank/DDBJ databases">
        <authorList>
            <person name="Sun Q."/>
            <person name="Zhou Y."/>
        </authorList>
    </citation>
    <scope>NUCLEOTIDE SEQUENCE</scope>
    <source>
        <strain evidence="10">CGMCC 1.15762</strain>
    </source>
</reference>
<dbReference type="SUPFAM" id="SSF46626">
    <property type="entry name" value="Cytochrome c"/>
    <property type="match status" value="3"/>
</dbReference>
<dbReference type="PANTHER" id="PTHR33751">
    <property type="entry name" value="CBB3-TYPE CYTOCHROME C OXIDASE SUBUNIT FIXP"/>
    <property type="match status" value="1"/>
</dbReference>
<keyword evidence="11" id="KW-1185">Reference proteome</keyword>
<comment type="caution">
    <text evidence="10">The sequence shown here is derived from an EMBL/GenBank/DDBJ whole genome shotgun (WGS) entry which is preliminary data.</text>
</comment>